<reference evidence="2 3" key="1">
    <citation type="journal article" date="2023" name="Sci. Data">
        <title>Genome assembly of the Korean intertidal mud-creeper Batillaria attramentaria.</title>
        <authorList>
            <person name="Patra A.K."/>
            <person name="Ho P.T."/>
            <person name="Jun S."/>
            <person name="Lee S.J."/>
            <person name="Kim Y."/>
            <person name="Won Y.J."/>
        </authorList>
    </citation>
    <scope>NUCLEOTIDE SEQUENCE [LARGE SCALE GENOMIC DNA]</scope>
    <source>
        <strain evidence="2">Wonlab-2016</strain>
    </source>
</reference>
<feature type="region of interest" description="Disordered" evidence="1">
    <location>
        <begin position="1"/>
        <end position="20"/>
    </location>
</feature>
<dbReference type="EMBL" id="JACVVK020000296">
    <property type="protein sequence ID" value="KAK7479747.1"/>
    <property type="molecule type" value="Genomic_DNA"/>
</dbReference>
<gene>
    <name evidence="2" type="ORF">BaRGS_00029023</name>
</gene>
<evidence type="ECO:0000313" key="3">
    <source>
        <dbReference type="Proteomes" id="UP001519460"/>
    </source>
</evidence>
<accession>A0ABD0JYH1</accession>
<evidence type="ECO:0000313" key="2">
    <source>
        <dbReference type="EMBL" id="KAK7479747.1"/>
    </source>
</evidence>
<protein>
    <submittedName>
        <fullName evidence="2">Uncharacterized protein</fullName>
    </submittedName>
</protein>
<comment type="caution">
    <text evidence="2">The sequence shown here is derived from an EMBL/GenBank/DDBJ whole genome shotgun (WGS) entry which is preliminary data.</text>
</comment>
<name>A0ABD0JYH1_9CAEN</name>
<keyword evidence="3" id="KW-1185">Reference proteome</keyword>
<dbReference type="AlphaFoldDB" id="A0ABD0JYH1"/>
<organism evidence="2 3">
    <name type="scientific">Batillaria attramentaria</name>
    <dbReference type="NCBI Taxonomy" id="370345"/>
    <lineage>
        <taxon>Eukaryota</taxon>
        <taxon>Metazoa</taxon>
        <taxon>Spiralia</taxon>
        <taxon>Lophotrochozoa</taxon>
        <taxon>Mollusca</taxon>
        <taxon>Gastropoda</taxon>
        <taxon>Caenogastropoda</taxon>
        <taxon>Sorbeoconcha</taxon>
        <taxon>Cerithioidea</taxon>
        <taxon>Batillariidae</taxon>
        <taxon>Batillaria</taxon>
    </lineage>
</organism>
<feature type="compositionally biased region" description="Acidic residues" evidence="1">
    <location>
        <begin position="44"/>
        <end position="60"/>
    </location>
</feature>
<sequence length="82" mass="9105">MCRNFLPNFQPPEDYTRGALGPDYLFQQSTGVLLGESPYLAEDIDTACDGDNTDDVEEADSLPTDVRSRSHRAADYTSSRTK</sequence>
<proteinExistence type="predicted"/>
<dbReference type="Proteomes" id="UP001519460">
    <property type="component" value="Unassembled WGS sequence"/>
</dbReference>
<feature type="region of interest" description="Disordered" evidence="1">
    <location>
        <begin position="44"/>
        <end position="82"/>
    </location>
</feature>
<evidence type="ECO:0000256" key="1">
    <source>
        <dbReference type="SAM" id="MobiDB-lite"/>
    </source>
</evidence>